<evidence type="ECO:0000256" key="1">
    <source>
        <dbReference type="SAM" id="SignalP"/>
    </source>
</evidence>
<gene>
    <name evidence="2" type="ORF">IAC53_07540</name>
</gene>
<name>A0A9D1IG76_9FIRM</name>
<evidence type="ECO:0008006" key="4">
    <source>
        <dbReference type="Google" id="ProtNLM"/>
    </source>
</evidence>
<dbReference type="Proteomes" id="UP000824071">
    <property type="component" value="Unassembled WGS sequence"/>
</dbReference>
<feature type="chain" id="PRO_5039203589" description="Bypass of forespore C C-terminal domain-containing protein" evidence="1">
    <location>
        <begin position="27"/>
        <end position="107"/>
    </location>
</feature>
<evidence type="ECO:0000313" key="3">
    <source>
        <dbReference type="Proteomes" id="UP000824071"/>
    </source>
</evidence>
<feature type="signal peptide" evidence="1">
    <location>
        <begin position="1"/>
        <end position="26"/>
    </location>
</feature>
<evidence type="ECO:0000313" key="2">
    <source>
        <dbReference type="EMBL" id="HIU36438.1"/>
    </source>
</evidence>
<dbReference type="EMBL" id="DVMW01000043">
    <property type="protein sequence ID" value="HIU36438.1"/>
    <property type="molecule type" value="Genomic_DNA"/>
</dbReference>
<reference evidence="2" key="2">
    <citation type="journal article" date="2021" name="PeerJ">
        <title>Extensive microbial diversity within the chicken gut microbiome revealed by metagenomics and culture.</title>
        <authorList>
            <person name="Gilroy R."/>
            <person name="Ravi A."/>
            <person name="Getino M."/>
            <person name="Pursley I."/>
            <person name="Horton D.L."/>
            <person name="Alikhan N.F."/>
            <person name="Baker D."/>
            <person name="Gharbi K."/>
            <person name="Hall N."/>
            <person name="Watson M."/>
            <person name="Adriaenssens E.M."/>
            <person name="Foster-Nyarko E."/>
            <person name="Jarju S."/>
            <person name="Secka A."/>
            <person name="Antonio M."/>
            <person name="Oren A."/>
            <person name="Chaudhuri R.R."/>
            <person name="La Ragione R."/>
            <person name="Hildebrand F."/>
            <person name="Pallen M.J."/>
        </authorList>
    </citation>
    <scope>NUCLEOTIDE SEQUENCE</scope>
    <source>
        <strain evidence="2">ChiGjej1B1-19959</strain>
    </source>
</reference>
<accession>A0A9D1IG76</accession>
<reference evidence="2" key="1">
    <citation type="submission" date="2020-10" db="EMBL/GenBank/DDBJ databases">
        <authorList>
            <person name="Gilroy R."/>
        </authorList>
    </citation>
    <scope>NUCLEOTIDE SEQUENCE</scope>
    <source>
        <strain evidence="2">ChiGjej1B1-19959</strain>
    </source>
</reference>
<organism evidence="2 3">
    <name type="scientific">Candidatus Fimenecus excrementigallinarum</name>
    <dbReference type="NCBI Taxonomy" id="2840816"/>
    <lineage>
        <taxon>Bacteria</taxon>
        <taxon>Bacillati</taxon>
        <taxon>Bacillota</taxon>
        <taxon>Clostridia</taxon>
        <taxon>Candidatus Fimenecus</taxon>
    </lineage>
</organism>
<keyword evidence="1" id="KW-0732">Signal</keyword>
<comment type="caution">
    <text evidence="2">The sequence shown here is derived from an EMBL/GenBank/DDBJ whole genome shotgun (WGS) entry which is preliminary data.</text>
</comment>
<dbReference type="AlphaFoldDB" id="A0A9D1IG76"/>
<protein>
    <recommendedName>
        <fullName evidence="4">Bypass of forespore C C-terminal domain-containing protein</fullName>
    </recommendedName>
</protein>
<sequence>MQKILKHAILAVVCAIVLVVCGAAFALRAGDGTAPLATEVQKAAAPKYIFSQFEGRLALYERGSTMPTEIYDVYLRTLPQSEQERVTAGIPAETDEEILKIIEAYTS</sequence>
<proteinExistence type="predicted"/>